<evidence type="ECO:0000256" key="5">
    <source>
        <dbReference type="ARBA" id="ARBA00022989"/>
    </source>
</evidence>
<evidence type="ECO:0000313" key="10">
    <source>
        <dbReference type="Proteomes" id="UP001140293"/>
    </source>
</evidence>
<evidence type="ECO:0000256" key="4">
    <source>
        <dbReference type="ARBA" id="ARBA00022692"/>
    </source>
</evidence>
<comment type="subcellular location">
    <subcellularLocation>
        <location evidence="1">Cell membrane</location>
        <topology evidence="1">Multi-pass membrane protein</topology>
    </subcellularLocation>
</comment>
<organism evidence="9 10">
    <name type="scientific">[Mycobacterium] manitobense</name>
    <dbReference type="NCBI Taxonomy" id="190147"/>
    <lineage>
        <taxon>Bacteria</taxon>
        <taxon>Bacillati</taxon>
        <taxon>Actinomycetota</taxon>
        <taxon>Actinomycetes</taxon>
        <taxon>Mycobacteriales</taxon>
        <taxon>Mycobacteriaceae</taxon>
        <taxon>Mycolicibacterium</taxon>
    </lineage>
</organism>
<feature type="transmembrane region" description="Helical" evidence="7">
    <location>
        <begin position="232"/>
        <end position="249"/>
    </location>
</feature>
<comment type="caution">
    <text evidence="9">The sequence shown here is derived from an EMBL/GenBank/DDBJ whole genome shotgun (WGS) entry which is preliminary data.</text>
</comment>
<dbReference type="AlphaFoldDB" id="A0A9X2YL27"/>
<feature type="transmembrane region" description="Helical" evidence="7">
    <location>
        <begin position="270"/>
        <end position="292"/>
    </location>
</feature>
<dbReference type="CDD" id="cd17321">
    <property type="entry name" value="MFS_MMR_MDR_like"/>
    <property type="match status" value="1"/>
</dbReference>
<keyword evidence="6 7" id="KW-0472">Membrane</keyword>
<feature type="transmembrane region" description="Helical" evidence="7">
    <location>
        <begin position="141"/>
        <end position="161"/>
    </location>
</feature>
<feature type="transmembrane region" description="Helical" evidence="7">
    <location>
        <begin position="304"/>
        <end position="329"/>
    </location>
</feature>
<keyword evidence="5 7" id="KW-1133">Transmembrane helix</keyword>
<keyword evidence="4 7" id="KW-0812">Transmembrane</keyword>
<feature type="transmembrane region" description="Helical" evidence="7">
    <location>
        <begin position="205"/>
        <end position="226"/>
    </location>
</feature>
<dbReference type="GO" id="GO:0005886">
    <property type="term" value="C:plasma membrane"/>
    <property type="evidence" value="ECO:0007669"/>
    <property type="project" value="UniProtKB-SubCell"/>
</dbReference>
<feature type="transmembrane region" description="Helical" evidence="7">
    <location>
        <begin position="52"/>
        <end position="71"/>
    </location>
</feature>
<dbReference type="Proteomes" id="UP001140293">
    <property type="component" value="Unassembled WGS sequence"/>
</dbReference>
<dbReference type="PANTHER" id="PTHR42718:SF47">
    <property type="entry name" value="METHYL VIOLOGEN RESISTANCE PROTEIN SMVA"/>
    <property type="match status" value="1"/>
</dbReference>
<evidence type="ECO:0000256" key="2">
    <source>
        <dbReference type="ARBA" id="ARBA00022448"/>
    </source>
</evidence>
<dbReference type="PRINTS" id="PR01036">
    <property type="entry name" value="TCRTETB"/>
</dbReference>
<protein>
    <submittedName>
        <fullName evidence="9">MFS transporter</fullName>
    </submittedName>
</protein>
<evidence type="ECO:0000256" key="1">
    <source>
        <dbReference type="ARBA" id="ARBA00004651"/>
    </source>
</evidence>
<feature type="transmembrane region" description="Helical" evidence="7">
    <location>
        <begin position="167"/>
        <end position="193"/>
    </location>
</feature>
<accession>A0A9X2YL27</accession>
<feature type="domain" description="Major facilitator superfamily (MFS) profile" evidence="8">
    <location>
        <begin position="17"/>
        <end position="502"/>
    </location>
</feature>
<keyword evidence="3" id="KW-1003">Cell membrane</keyword>
<proteinExistence type="predicted"/>
<dbReference type="InterPro" id="IPR020846">
    <property type="entry name" value="MFS_dom"/>
</dbReference>
<dbReference type="Pfam" id="PF07690">
    <property type="entry name" value="MFS_1"/>
    <property type="match status" value="1"/>
</dbReference>
<dbReference type="Gene3D" id="1.20.1250.20">
    <property type="entry name" value="MFS general substrate transporter like domains"/>
    <property type="match status" value="1"/>
</dbReference>
<evidence type="ECO:0000256" key="3">
    <source>
        <dbReference type="ARBA" id="ARBA00022475"/>
    </source>
</evidence>
<feature type="transmembrane region" description="Helical" evidence="7">
    <location>
        <begin position="360"/>
        <end position="380"/>
    </location>
</feature>
<dbReference type="PROSITE" id="PS50850">
    <property type="entry name" value="MFS"/>
    <property type="match status" value="1"/>
</dbReference>
<evidence type="ECO:0000256" key="6">
    <source>
        <dbReference type="ARBA" id="ARBA00023136"/>
    </source>
</evidence>
<feature type="transmembrane region" description="Helical" evidence="7">
    <location>
        <begin position="471"/>
        <end position="498"/>
    </location>
</feature>
<keyword evidence="2" id="KW-0813">Transport</keyword>
<feature type="transmembrane region" description="Helical" evidence="7">
    <location>
        <begin position="336"/>
        <end position="354"/>
    </location>
</feature>
<reference evidence="9" key="1">
    <citation type="submission" date="2020-07" db="EMBL/GenBank/DDBJ databases">
        <authorList>
            <person name="Pettersson B.M.F."/>
            <person name="Behra P.R.K."/>
            <person name="Ramesh M."/>
            <person name="Das S."/>
            <person name="Dasgupta S."/>
            <person name="Kirsebom L.A."/>
        </authorList>
    </citation>
    <scope>NUCLEOTIDE SEQUENCE</scope>
    <source>
        <strain evidence="9">DSM 44615</strain>
    </source>
</reference>
<dbReference type="PANTHER" id="PTHR42718">
    <property type="entry name" value="MAJOR FACILITATOR SUPERFAMILY MULTIDRUG TRANSPORTER MFSC"/>
    <property type="match status" value="1"/>
</dbReference>
<feature type="transmembrane region" description="Helical" evidence="7">
    <location>
        <begin position="108"/>
        <end position="129"/>
    </location>
</feature>
<dbReference type="EMBL" id="JACKSJ010000037">
    <property type="protein sequence ID" value="MCV7169226.1"/>
    <property type="molecule type" value="Genomic_DNA"/>
</dbReference>
<dbReference type="Gene3D" id="1.20.1720.10">
    <property type="entry name" value="Multidrug resistance protein D"/>
    <property type="match status" value="1"/>
</dbReference>
<gene>
    <name evidence="9" type="ORF">H7I41_04715</name>
</gene>
<evidence type="ECO:0000313" key="9">
    <source>
        <dbReference type="EMBL" id="MCV7169226.1"/>
    </source>
</evidence>
<feature type="transmembrane region" description="Helical" evidence="7">
    <location>
        <begin position="15"/>
        <end position="40"/>
    </location>
</feature>
<name>A0A9X2YL27_9MYCO</name>
<evidence type="ECO:0000256" key="7">
    <source>
        <dbReference type="SAM" id="Phobius"/>
    </source>
</evidence>
<dbReference type="InterPro" id="IPR011701">
    <property type="entry name" value="MFS"/>
</dbReference>
<reference evidence="9" key="2">
    <citation type="journal article" date="2022" name="BMC Genomics">
        <title>Comparative genome analysis of mycobacteria focusing on tRNA and non-coding RNA.</title>
        <authorList>
            <person name="Behra P.R.K."/>
            <person name="Pettersson B.M.F."/>
            <person name="Ramesh M."/>
            <person name="Das S."/>
            <person name="Dasgupta S."/>
            <person name="Kirsebom L.A."/>
        </authorList>
    </citation>
    <scope>NUCLEOTIDE SEQUENCE</scope>
    <source>
        <strain evidence="9">DSM 44615</strain>
    </source>
</reference>
<feature type="transmembrane region" description="Helical" evidence="7">
    <location>
        <begin position="83"/>
        <end position="102"/>
    </location>
</feature>
<sequence>MDDNEEVGTAGLREWLGLAVLVLAVLLLAVDATVLSLAVPSLAEDLNPSAPQLLWIVDVYSFALAGLLVTMGNLGDRIGRKRLLLIGAAGFGVASLLAAIAPSAAWLIAARALLGVAGATLMPSTLSLIRTMFPDARQRTTAIAAWGGAATAGAAVGPLVGGALLQHFWWGSVFVINLPVMVLLLITGAWLLPESRSPQSAPLDVLGAVLSVATIIPAVYAIKLVAGEGFDITVAVAAAVATVCGWLFVARQRRAAAPLLDLRLFRSKAFSGAVAANVLAIFALSGLLFYLSQYLQLVRGLQPLAAGIAQSPMTLASLFTAFLAGWLVARLGRGGVIAGGLACAAAGVATVAAAEVMPGYGWLVAGLAVTGFGVGLALTVTTDAVVSAVPGERAGAAAAVSETGYELGAALGIALLGSLHTALYRGHLTLPTDLADDLAERARESIASAMTAASDASAGLREPMVTASQEAFVAAMQMTSAVTAALLVAAAVVSWRLIPAATSPTVDRKDPVPSSEAPIGRTGLSALRGAAGRTAATIAKPLVGQDVGGMLEASVTGVKIAQARQFDRADTQAAAARGEPAALVALVDRRTATRLDWLQAETLARTSPRPGRALTALTAVRAKRRQWDEAERLAGEAARHNAPTALTMTALAMAGAQRWMDARRLAAEAVRHGDRDALVHLAEVCEVAGKTDLLVELTTTTMLTPSRPDDREDLNDDR</sequence>
<keyword evidence="10" id="KW-1185">Reference proteome</keyword>
<dbReference type="SUPFAM" id="SSF103473">
    <property type="entry name" value="MFS general substrate transporter"/>
    <property type="match status" value="1"/>
</dbReference>
<dbReference type="InterPro" id="IPR036259">
    <property type="entry name" value="MFS_trans_sf"/>
</dbReference>
<dbReference type="GO" id="GO:0022857">
    <property type="term" value="F:transmembrane transporter activity"/>
    <property type="evidence" value="ECO:0007669"/>
    <property type="project" value="InterPro"/>
</dbReference>
<evidence type="ECO:0000259" key="8">
    <source>
        <dbReference type="PROSITE" id="PS50850"/>
    </source>
</evidence>